<dbReference type="Proteomes" id="UP001472677">
    <property type="component" value="Unassembled WGS sequence"/>
</dbReference>
<feature type="transmembrane region" description="Helical" evidence="7">
    <location>
        <begin position="337"/>
        <end position="355"/>
    </location>
</feature>
<dbReference type="EMBL" id="JBBPBM010000020">
    <property type="protein sequence ID" value="KAK8551424.1"/>
    <property type="molecule type" value="Genomic_DNA"/>
</dbReference>
<evidence type="ECO:0000256" key="2">
    <source>
        <dbReference type="ARBA" id="ARBA00006213"/>
    </source>
</evidence>
<proteinExistence type="inferred from homology"/>
<dbReference type="PANTHER" id="PTHR31376:SF50">
    <property type="entry name" value="PURINE PERMEASE-RELATED"/>
    <property type="match status" value="1"/>
</dbReference>
<evidence type="ECO:0000256" key="6">
    <source>
        <dbReference type="ARBA" id="ARBA00023136"/>
    </source>
</evidence>
<feature type="transmembrane region" description="Helical" evidence="7">
    <location>
        <begin position="202"/>
        <end position="227"/>
    </location>
</feature>
<evidence type="ECO:0000256" key="4">
    <source>
        <dbReference type="ARBA" id="ARBA00022692"/>
    </source>
</evidence>
<dbReference type="InterPro" id="IPR030182">
    <property type="entry name" value="PUP_plant"/>
</dbReference>
<comment type="subcellular location">
    <subcellularLocation>
        <location evidence="1 7">Membrane</location>
        <topology evidence="1 7">Multi-pass membrane protein</topology>
    </subcellularLocation>
</comment>
<name>A0ABR2E3Y4_9ROSI</name>
<accession>A0ABR2E3Y4</accession>
<evidence type="ECO:0000313" key="9">
    <source>
        <dbReference type="Proteomes" id="UP001472677"/>
    </source>
</evidence>
<evidence type="ECO:0000256" key="1">
    <source>
        <dbReference type="ARBA" id="ARBA00004141"/>
    </source>
</evidence>
<evidence type="ECO:0000313" key="8">
    <source>
        <dbReference type="EMBL" id="KAK8551424.1"/>
    </source>
</evidence>
<feature type="transmembrane region" description="Helical" evidence="7">
    <location>
        <begin position="280"/>
        <end position="303"/>
    </location>
</feature>
<comment type="similarity">
    <text evidence="2 7">Belongs to the purine permeases (TC 2.A.7.14) family.</text>
</comment>
<organism evidence="8 9">
    <name type="scientific">Hibiscus sabdariffa</name>
    <name type="common">roselle</name>
    <dbReference type="NCBI Taxonomy" id="183260"/>
    <lineage>
        <taxon>Eukaryota</taxon>
        <taxon>Viridiplantae</taxon>
        <taxon>Streptophyta</taxon>
        <taxon>Embryophyta</taxon>
        <taxon>Tracheophyta</taxon>
        <taxon>Spermatophyta</taxon>
        <taxon>Magnoliopsida</taxon>
        <taxon>eudicotyledons</taxon>
        <taxon>Gunneridae</taxon>
        <taxon>Pentapetalae</taxon>
        <taxon>rosids</taxon>
        <taxon>malvids</taxon>
        <taxon>Malvales</taxon>
        <taxon>Malvaceae</taxon>
        <taxon>Malvoideae</taxon>
        <taxon>Hibiscus</taxon>
    </lineage>
</organism>
<protein>
    <recommendedName>
        <fullName evidence="7">Probable purine permease</fullName>
    </recommendedName>
</protein>
<feature type="transmembrane region" description="Helical" evidence="7">
    <location>
        <begin position="111"/>
        <end position="131"/>
    </location>
</feature>
<dbReference type="InterPro" id="IPR037185">
    <property type="entry name" value="EmrE-like"/>
</dbReference>
<feature type="transmembrane region" description="Helical" evidence="7">
    <location>
        <begin position="72"/>
        <end position="91"/>
    </location>
</feature>
<sequence length="379" mass="41563">MAETRHIQLPIVAEEAKGENGSATDRVMTKLGFGKHKRWTCIFLCTIFLLCGQSVALLLGRLYFDKGGKSKWLATLVQFAGFPVLIPFYFISWPKLLTANSSGTASKQPSVLKLGLVYVTFGLILAGNGFLNSVGMQYLPVSTVTLISASQLAFNAFFSYFLNSQKFTPFIINSLVLLTISSVLLVFHDDSSRLAGVSRGEYAAGFICTIFGTAGAGLLFALQQLALRKLLLKGQKFKVVFDLVIGQTLTASIVILVGLFASGEWKWFNGEMEEYGLGKFSYIMVLLWTAICWMVFTIGAVGLVLEVSALFCNAISTLGLPIVPIIAVFVFNDKMDGIKVISMVLAIWGFISYVYQQYLDDYKPKIEKTSKTSEACSST</sequence>
<dbReference type="Pfam" id="PF16913">
    <property type="entry name" value="PUNUT"/>
    <property type="match status" value="1"/>
</dbReference>
<feature type="transmembrane region" description="Helical" evidence="7">
    <location>
        <begin position="239"/>
        <end position="260"/>
    </location>
</feature>
<keyword evidence="6 7" id="KW-0472">Membrane</keyword>
<feature type="transmembrane region" description="Helical" evidence="7">
    <location>
        <begin position="170"/>
        <end position="187"/>
    </location>
</feature>
<gene>
    <name evidence="8" type="ORF">V6N12_040067</name>
</gene>
<keyword evidence="3 7" id="KW-0813">Transport</keyword>
<keyword evidence="4 7" id="KW-0812">Transmembrane</keyword>
<keyword evidence="9" id="KW-1185">Reference proteome</keyword>
<dbReference type="SUPFAM" id="SSF103481">
    <property type="entry name" value="Multidrug resistance efflux transporter EmrE"/>
    <property type="match status" value="1"/>
</dbReference>
<reference evidence="8 9" key="1">
    <citation type="journal article" date="2024" name="G3 (Bethesda)">
        <title>Genome assembly of Hibiscus sabdariffa L. provides insights into metabolisms of medicinal natural products.</title>
        <authorList>
            <person name="Kim T."/>
        </authorList>
    </citation>
    <scope>NUCLEOTIDE SEQUENCE [LARGE SCALE GENOMIC DNA]</scope>
    <source>
        <strain evidence="8">TK-2024</strain>
        <tissue evidence="8">Old leaves</tissue>
    </source>
</reference>
<dbReference type="PANTHER" id="PTHR31376">
    <property type="entry name" value="OS09G0467300 PROTEIN-RELATED"/>
    <property type="match status" value="1"/>
</dbReference>
<evidence type="ECO:0000256" key="3">
    <source>
        <dbReference type="ARBA" id="ARBA00022448"/>
    </source>
</evidence>
<keyword evidence="5 7" id="KW-1133">Transmembrane helix</keyword>
<feature type="transmembrane region" description="Helical" evidence="7">
    <location>
        <begin position="310"/>
        <end position="331"/>
    </location>
</feature>
<comment type="caution">
    <text evidence="8">The sequence shown here is derived from an EMBL/GenBank/DDBJ whole genome shotgun (WGS) entry which is preliminary data.</text>
</comment>
<evidence type="ECO:0000256" key="7">
    <source>
        <dbReference type="RuleBase" id="RU368015"/>
    </source>
</evidence>
<feature type="transmembrane region" description="Helical" evidence="7">
    <location>
        <begin position="39"/>
        <end position="60"/>
    </location>
</feature>
<feature type="transmembrane region" description="Helical" evidence="7">
    <location>
        <begin position="137"/>
        <end position="158"/>
    </location>
</feature>
<evidence type="ECO:0000256" key="5">
    <source>
        <dbReference type="ARBA" id="ARBA00022989"/>
    </source>
</evidence>